<feature type="compositionally biased region" description="Basic and acidic residues" evidence="1">
    <location>
        <begin position="109"/>
        <end position="119"/>
    </location>
</feature>
<feature type="compositionally biased region" description="Acidic residues" evidence="1">
    <location>
        <begin position="303"/>
        <end position="332"/>
    </location>
</feature>
<evidence type="ECO:0000313" key="2">
    <source>
        <dbReference type="EMBL" id="KJH52311.1"/>
    </source>
</evidence>
<dbReference type="AlphaFoldDB" id="A0A0D8YCL2"/>
<feature type="compositionally biased region" description="Basic and acidic residues" evidence="1">
    <location>
        <begin position="274"/>
        <end position="283"/>
    </location>
</feature>
<feature type="region of interest" description="Disordered" evidence="1">
    <location>
        <begin position="109"/>
        <end position="147"/>
    </location>
</feature>
<proteinExistence type="predicted"/>
<feature type="compositionally biased region" description="Basic and acidic residues" evidence="1">
    <location>
        <begin position="138"/>
        <end position="147"/>
    </location>
</feature>
<reference evidence="3" key="2">
    <citation type="journal article" date="2016" name="Sci. Rep.">
        <title>Dictyocaulus viviparus genome, variome and transcriptome elucidate lungworm biology and support future intervention.</title>
        <authorList>
            <person name="McNulty S.N."/>
            <person name="Strube C."/>
            <person name="Rosa B.A."/>
            <person name="Martin J.C."/>
            <person name="Tyagi R."/>
            <person name="Choi Y.J."/>
            <person name="Wang Q."/>
            <person name="Hallsworth Pepin K."/>
            <person name="Zhang X."/>
            <person name="Ozersky P."/>
            <person name="Wilson R.K."/>
            <person name="Sternberg P.W."/>
            <person name="Gasser R.B."/>
            <person name="Mitreva M."/>
        </authorList>
    </citation>
    <scope>NUCLEOTIDE SEQUENCE [LARGE SCALE GENOMIC DNA]</scope>
    <source>
        <strain evidence="3">HannoverDv2000</strain>
    </source>
</reference>
<feature type="compositionally biased region" description="Basic residues" evidence="1">
    <location>
        <begin position="120"/>
        <end position="137"/>
    </location>
</feature>
<evidence type="ECO:0000256" key="1">
    <source>
        <dbReference type="SAM" id="MobiDB-lite"/>
    </source>
</evidence>
<organism evidence="2 3">
    <name type="scientific">Dictyocaulus viviparus</name>
    <name type="common">Bovine lungworm</name>
    <dbReference type="NCBI Taxonomy" id="29172"/>
    <lineage>
        <taxon>Eukaryota</taxon>
        <taxon>Metazoa</taxon>
        <taxon>Ecdysozoa</taxon>
        <taxon>Nematoda</taxon>
        <taxon>Chromadorea</taxon>
        <taxon>Rhabditida</taxon>
        <taxon>Rhabditina</taxon>
        <taxon>Rhabditomorpha</taxon>
        <taxon>Strongyloidea</taxon>
        <taxon>Metastrongylidae</taxon>
        <taxon>Dictyocaulus</taxon>
    </lineage>
</organism>
<dbReference type="Proteomes" id="UP000053766">
    <property type="component" value="Unassembled WGS sequence"/>
</dbReference>
<feature type="compositionally biased region" description="Polar residues" evidence="1">
    <location>
        <begin position="284"/>
        <end position="302"/>
    </location>
</feature>
<gene>
    <name evidence="2" type="ORF">DICVIV_01513</name>
</gene>
<protein>
    <submittedName>
        <fullName evidence="2">Uncharacterized protein</fullName>
    </submittedName>
</protein>
<feature type="compositionally biased region" description="Basic and acidic residues" evidence="1">
    <location>
        <begin position="389"/>
        <end position="406"/>
    </location>
</feature>
<keyword evidence="3" id="KW-1185">Reference proteome</keyword>
<feature type="compositionally biased region" description="Polar residues" evidence="1">
    <location>
        <begin position="346"/>
        <end position="357"/>
    </location>
</feature>
<feature type="region of interest" description="Disordered" evidence="1">
    <location>
        <begin position="193"/>
        <end position="357"/>
    </location>
</feature>
<dbReference type="EMBL" id="KN716167">
    <property type="protein sequence ID" value="KJH52311.1"/>
    <property type="molecule type" value="Genomic_DNA"/>
</dbReference>
<feature type="compositionally biased region" description="Basic and acidic residues" evidence="1">
    <location>
        <begin position="194"/>
        <end position="205"/>
    </location>
</feature>
<evidence type="ECO:0000313" key="3">
    <source>
        <dbReference type="Proteomes" id="UP000053766"/>
    </source>
</evidence>
<feature type="compositionally biased region" description="Basic and acidic residues" evidence="1">
    <location>
        <begin position="225"/>
        <end position="246"/>
    </location>
</feature>
<feature type="compositionally biased region" description="Polar residues" evidence="1">
    <location>
        <begin position="213"/>
        <end position="223"/>
    </location>
</feature>
<sequence>MFLCLRLTKCNGNSERNRGGNVEKMRGSEKEGLQELIKKRQLNVVAADNENLHNDDSKKAIKEHEEDLEGAHGEREECLEATQAVPEGMERTESVLEQAVTQRDEVMERTAAARDEGRNKSVKSKKKIVNKSRKARSTGREAAAKPSDDELYIDDPYMYNEKLRGGNSLLALDLNAKNQMAAMQDKTQCSVIVDKNEKKKDGTSERRKKKSGSLENTKTQCSTIMEKERTKEDISRKKKHDTDRKVGASTKKSKGREDAGASDRISSKYLDIVDTERNYKNNEKSITQNGSSSPSHNEQQSTTDEEFFNESISDDDLEEEGENSIVTEEEGESLSSSSVSLKLNSINESDTSESSLSRKLRIISQKKRVSAGFNVLNKKEKVPKKKGSKKDTVPKKDTKKSTDMDSMDALKEMKALNEKEKQGSTYESVLLQRSGPTNSVYVENKIPDHQQKRTGVERARKNKDNMKSIIIVNVKNEHYRGTAGRKASDKATEMVTARAGDTEIIRNKEKGNIKGNIKKPEKHGGINNLLNVAQWIYGGKPSGNTTKLNKNPKKSK</sequence>
<feature type="compositionally biased region" description="Low complexity" evidence="1">
    <location>
        <begin position="333"/>
        <end position="345"/>
    </location>
</feature>
<name>A0A0D8YCL2_DICVI</name>
<feature type="region of interest" description="Disordered" evidence="1">
    <location>
        <begin position="54"/>
        <end position="74"/>
    </location>
</feature>
<feature type="region of interest" description="Disordered" evidence="1">
    <location>
        <begin position="375"/>
        <end position="406"/>
    </location>
</feature>
<reference evidence="2 3" key="1">
    <citation type="submission" date="2013-11" db="EMBL/GenBank/DDBJ databases">
        <title>Draft genome of the bovine lungworm Dictyocaulus viviparus.</title>
        <authorList>
            <person name="Mitreva M."/>
        </authorList>
    </citation>
    <scope>NUCLEOTIDE SEQUENCE [LARGE SCALE GENOMIC DNA]</scope>
    <source>
        <strain evidence="2 3">HannoverDv2000</strain>
    </source>
</reference>
<accession>A0A0D8YCL2</accession>